<dbReference type="RefSeq" id="WP_273674591.1">
    <property type="nucleotide sequence ID" value="NZ_JAQQXR010000016.1"/>
</dbReference>
<organism evidence="1 2">
    <name type="scientific">Janthinobacterium fluminis</name>
    <dbReference type="NCBI Taxonomy" id="2987524"/>
    <lineage>
        <taxon>Bacteria</taxon>
        <taxon>Pseudomonadati</taxon>
        <taxon>Pseudomonadota</taxon>
        <taxon>Betaproteobacteria</taxon>
        <taxon>Burkholderiales</taxon>
        <taxon>Oxalobacteraceae</taxon>
        <taxon>Janthinobacterium</taxon>
    </lineage>
</organism>
<reference evidence="1 2" key="1">
    <citation type="submission" date="2022-10" db="EMBL/GenBank/DDBJ databases">
        <title>Janthinobacterium sp. hw3 Genome sequencing.</title>
        <authorList>
            <person name="Park S."/>
        </authorList>
    </citation>
    <scope>NUCLEOTIDE SEQUENCE [LARGE SCALE GENOMIC DNA]</scope>
    <source>
        <strain evidence="2">hw3</strain>
    </source>
</reference>
<dbReference type="Proteomes" id="UP001221208">
    <property type="component" value="Unassembled WGS sequence"/>
</dbReference>
<evidence type="ECO:0000313" key="1">
    <source>
        <dbReference type="EMBL" id="MDC8760667.1"/>
    </source>
</evidence>
<keyword evidence="2" id="KW-1185">Reference proteome</keyword>
<evidence type="ECO:0000313" key="2">
    <source>
        <dbReference type="Proteomes" id="UP001221208"/>
    </source>
</evidence>
<name>A0ABT5K6P2_9BURK</name>
<dbReference type="EMBL" id="JAQQXR010000016">
    <property type="protein sequence ID" value="MDC8760667.1"/>
    <property type="molecule type" value="Genomic_DNA"/>
</dbReference>
<gene>
    <name evidence="1" type="ORF">OIK44_24065</name>
</gene>
<proteinExistence type="predicted"/>
<comment type="caution">
    <text evidence="1">The sequence shown here is derived from an EMBL/GenBank/DDBJ whole genome shotgun (WGS) entry which is preliminary data.</text>
</comment>
<sequence length="77" mass="8837">MNDWPTPDIISLDAFMSELRQEIGELSRDNICKRLDSYSPVADAWKCESLSELLAAWDVSDEPFLLDDLVNRATTRF</sequence>
<accession>A0ABT5K6P2</accession>
<protein>
    <submittedName>
        <fullName evidence="1">Uncharacterized protein</fullName>
    </submittedName>
</protein>